<evidence type="ECO:0000313" key="1">
    <source>
        <dbReference type="EMBL" id="AVD99472.1"/>
    </source>
</evidence>
<keyword evidence="2" id="KW-1185">Reference proteome</keyword>
<proteinExistence type="predicted"/>
<evidence type="ECO:0000313" key="2">
    <source>
        <dbReference type="Proteomes" id="UP000241360"/>
    </source>
</evidence>
<gene>
    <name evidence="1" type="ORF">SEA_BING_50</name>
</gene>
<dbReference type="InterPro" id="IPR045933">
    <property type="entry name" value="DUF6353"/>
</dbReference>
<protein>
    <submittedName>
        <fullName evidence="1">Uncharacterized protein</fullName>
    </submittedName>
</protein>
<dbReference type="Proteomes" id="UP000241360">
    <property type="component" value="Segment"/>
</dbReference>
<reference evidence="2" key="1">
    <citation type="submission" date="2018-01" db="EMBL/GenBank/DDBJ databases">
        <authorList>
            <person name="Wardenburg K.E."/>
            <person name="Rana S."/>
            <person name="Felix E."/>
            <person name="Puentes R.J."/>
            <person name="Shaffer C.D."/>
            <person name="Weston-Hafer K.A."/>
            <person name="Russell D.A."/>
            <person name="Pope W.H."/>
            <person name="Jacobs-Sera D."/>
            <person name="Hendrix R.W."/>
            <person name="Hatfull G.F."/>
        </authorList>
    </citation>
    <scope>NUCLEOTIDE SEQUENCE [LARGE SCALE GENOMIC DNA]</scope>
</reference>
<organism evidence="1 2">
    <name type="scientific">Streptomyces phage Bing</name>
    <dbReference type="NCBI Taxonomy" id="2079427"/>
    <lineage>
        <taxon>Viruses</taxon>
        <taxon>Duplodnaviria</taxon>
        <taxon>Heunggongvirae</taxon>
        <taxon>Uroviricota</taxon>
        <taxon>Caudoviricetes</taxon>
        <taxon>Bingvirus</taxon>
        <taxon>Bingvirus bing</taxon>
    </lineage>
</organism>
<dbReference type="EMBL" id="MG757154">
    <property type="protein sequence ID" value="AVD99472.1"/>
    <property type="molecule type" value="Genomic_DNA"/>
</dbReference>
<accession>A0A2L1IWC9</accession>
<name>A0A2L1IWC9_9CAUD</name>
<sequence length="267" mass="29729">MFDLSALFKRAGQVAAENSPAILTAIGVTGTLSTAYLAAKGALKAAEALKEAEEAKLAEFRGEAPEDDTSIPEPLTTQEKFEATWEYFVPAALSAAMTVAAIICSNRISDRRSAALASAYSVVKESYTEYQNKTAEKVGPKKAAEIKEEVAAEMVRRHPIRTTEIVAPVSGQVLFYDRWSGRYFYNDIETIRGAVNDFNQQLIHDMYMSLNEFWEKVNLPSTTCGEHLGWTTDNLLETEITWVTIEGERVAFVDFKTLPIPKYDRSY</sequence>
<dbReference type="OrthoDB" id="20128at10239"/>
<dbReference type="Pfam" id="PF19880">
    <property type="entry name" value="DUF6353"/>
    <property type="match status" value="1"/>
</dbReference>